<feature type="transmembrane region" description="Helical" evidence="11">
    <location>
        <begin position="292"/>
        <end position="311"/>
    </location>
</feature>
<keyword evidence="3" id="KW-0488">Methylation</keyword>
<keyword evidence="15" id="KW-1185">Reference proteome</keyword>
<evidence type="ECO:0000256" key="2">
    <source>
        <dbReference type="ARBA" id="ARBA00022475"/>
    </source>
</evidence>
<dbReference type="SMART" id="SM00283">
    <property type="entry name" value="MA"/>
    <property type="match status" value="1"/>
</dbReference>
<evidence type="ECO:0000256" key="4">
    <source>
        <dbReference type="ARBA" id="ARBA00022500"/>
    </source>
</evidence>
<keyword evidence="5 11" id="KW-0812">Transmembrane</keyword>
<dbReference type="GO" id="GO:0007165">
    <property type="term" value="P:signal transduction"/>
    <property type="evidence" value="ECO:0007669"/>
    <property type="project" value="UniProtKB-KW"/>
</dbReference>
<dbReference type="Proteomes" id="UP001164472">
    <property type="component" value="Chromosome"/>
</dbReference>
<gene>
    <name evidence="14" type="ORF">NNL22_11055</name>
</gene>
<dbReference type="Pfam" id="PF00015">
    <property type="entry name" value="MCPsignal"/>
    <property type="match status" value="1"/>
</dbReference>
<dbReference type="SUPFAM" id="SSF58104">
    <property type="entry name" value="Methyl-accepting chemotaxis protein (MCP) signaling domain"/>
    <property type="match status" value="1"/>
</dbReference>
<dbReference type="EMBL" id="CP101527">
    <property type="protein sequence ID" value="UZW73577.1"/>
    <property type="molecule type" value="Genomic_DNA"/>
</dbReference>
<dbReference type="Pfam" id="PF02743">
    <property type="entry name" value="dCache_1"/>
    <property type="match status" value="1"/>
</dbReference>
<dbReference type="InterPro" id="IPR003660">
    <property type="entry name" value="HAMP_dom"/>
</dbReference>
<protein>
    <submittedName>
        <fullName evidence="14">Methyl-accepting chemotaxis protein</fullName>
    </submittedName>
</protein>
<evidence type="ECO:0000256" key="6">
    <source>
        <dbReference type="ARBA" id="ARBA00022989"/>
    </source>
</evidence>
<accession>A0A9E8HG33</accession>
<proteinExistence type="inferred from homology"/>
<dbReference type="PANTHER" id="PTHR32089:SF39">
    <property type="entry name" value="METHYL-ACCEPTING CHEMOTAXIS PROTEIN HLYB"/>
    <property type="match status" value="1"/>
</dbReference>
<keyword evidence="6 11" id="KW-1133">Transmembrane helix</keyword>
<dbReference type="PROSITE" id="PS50885">
    <property type="entry name" value="HAMP"/>
    <property type="match status" value="1"/>
</dbReference>
<comment type="similarity">
    <text evidence="9">Belongs to the methyl-accepting chemotaxis (MCP) protein family.</text>
</comment>
<dbReference type="GO" id="GO:0005886">
    <property type="term" value="C:plasma membrane"/>
    <property type="evidence" value="ECO:0007669"/>
    <property type="project" value="UniProtKB-SubCell"/>
</dbReference>
<dbReference type="GO" id="GO:0006935">
    <property type="term" value="P:chemotaxis"/>
    <property type="evidence" value="ECO:0007669"/>
    <property type="project" value="UniProtKB-KW"/>
</dbReference>
<feature type="domain" description="Methyl-accepting transducer" evidence="12">
    <location>
        <begin position="371"/>
        <end position="607"/>
    </location>
</feature>
<keyword evidence="7 11" id="KW-0472">Membrane</keyword>
<name>A0A9E8HG33_9ALTE</name>
<dbReference type="PROSITE" id="PS50111">
    <property type="entry name" value="CHEMOTAXIS_TRANSDUC_2"/>
    <property type="match status" value="1"/>
</dbReference>
<evidence type="ECO:0000256" key="7">
    <source>
        <dbReference type="ARBA" id="ARBA00023136"/>
    </source>
</evidence>
<dbReference type="CDD" id="cd06225">
    <property type="entry name" value="HAMP"/>
    <property type="match status" value="1"/>
</dbReference>
<dbReference type="Pfam" id="PF00672">
    <property type="entry name" value="HAMP"/>
    <property type="match status" value="1"/>
</dbReference>
<evidence type="ECO:0000256" key="9">
    <source>
        <dbReference type="ARBA" id="ARBA00029447"/>
    </source>
</evidence>
<organism evidence="14 15">
    <name type="scientific">Alkalimarinus sediminis</name>
    <dbReference type="NCBI Taxonomy" id="1632866"/>
    <lineage>
        <taxon>Bacteria</taxon>
        <taxon>Pseudomonadati</taxon>
        <taxon>Pseudomonadota</taxon>
        <taxon>Gammaproteobacteria</taxon>
        <taxon>Alteromonadales</taxon>
        <taxon>Alteromonadaceae</taxon>
        <taxon>Alkalimarinus</taxon>
    </lineage>
</organism>
<evidence type="ECO:0000259" key="13">
    <source>
        <dbReference type="PROSITE" id="PS50885"/>
    </source>
</evidence>
<dbReference type="KEGG" id="asem:NNL22_11055"/>
<evidence type="ECO:0000256" key="10">
    <source>
        <dbReference type="PROSITE-ProRule" id="PRU00284"/>
    </source>
</evidence>
<evidence type="ECO:0000256" key="1">
    <source>
        <dbReference type="ARBA" id="ARBA00004651"/>
    </source>
</evidence>
<keyword evidence="2" id="KW-1003">Cell membrane</keyword>
<dbReference type="FunFam" id="1.10.287.950:FF:000001">
    <property type="entry name" value="Methyl-accepting chemotaxis sensory transducer"/>
    <property type="match status" value="1"/>
</dbReference>
<dbReference type="InterPro" id="IPR033479">
    <property type="entry name" value="dCache_1"/>
</dbReference>
<feature type="domain" description="HAMP" evidence="13">
    <location>
        <begin position="312"/>
        <end position="366"/>
    </location>
</feature>
<comment type="subcellular location">
    <subcellularLocation>
        <location evidence="1">Cell membrane</location>
        <topology evidence="1">Multi-pass membrane protein</topology>
    </subcellularLocation>
</comment>
<dbReference type="CDD" id="cd12912">
    <property type="entry name" value="PDC2_MCP_like"/>
    <property type="match status" value="1"/>
</dbReference>
<dbReference type="Gene3D" id="3.30.450.20">
    <property type="entry name" value="PAS domain"/>
    <property type="match status" value="1"/>
</dbReference>
<evidence type="ECO:0000313" key="14">
    <source>
        <dbReference type="EMBL" id="UZW73577.1"/>
    </source>
</evidence>
<dbReference type="AlphaFoldDB" id="A0A9E8HG33"/>
<evidence type="ECO:0000313" key="15">
    <source>
        <dbReference type="Proteomes" id="UP001164472"/>
    </source>
</evidence>
<dbReference type="PANTHER" id="PTHR32089">
    <property type="entry name" value="METHYL-ACCEPTING CHEMOTAXIS PROTEIN MCPB"/>
    <property type="match status" value="1"/>
</dbReference>
<dbReference type="SMART" id="SM00304">
    <property type="entry name" value="HAMP"/>
    <property type="match status" value="2"/>
</dbReference>
<evidence type="ECO:0000256" key="5">
    <source>
        <dbReference type="ARBA" id="ARBA00022692"/>
    </source>
</evidence>
<evidence type="ECO:0000259" key="12">
    <source>
        <dbReference type="PROSITE" id="PS50111"/>
    </source>
</evidence>
<reference evidence="14" key="1">
    <citation type="submission" date="2022-07" db="EMBL/GenBank/DDBJ databases">
        <title>Alkalimarinus sp. nov., isolated from gut of a Alitta virens.</title>
        <authorList>
            <person name="Yang A.I."/>
            <person name="Shin N.-R."/>
        </authorList>
    </citation>
    <scope>NUCLEOTIDE SEQUENCE</scope>
    <source>
        <strain evidence="14">FA028</strain>
    </source>
</reference>
<keyword evidence="4" id="KW-0145">Chemotaxis</keyword>
<evidence type="ECO:0000256" key="3">
    <source>
        <dbReference type="ARBA" id="ARBA00022481"/>
    </source>
</evidence>
<dbReference type="RefSeq" id="WP_251809718.1">
    <property type="nucleotide sequence ID" value="NZ_CP101527.1"/>
</dbReference>
<evidence type="ECO:0000256" key="11">
    <source>
        <dbReference type="SAM" id="Phobius"/>
    </source>
</evidence>
<dbReference type="InterPro" id="IPR004089">
    <property type="entry name" value="MCPsignal_dom"/>
</dbReference>
<keyword evidence="8 10" id="KW-0807">Transducer</keyword>
<sequence>MWSRLSIQHKITAITVTVLIISLAISATFNNSSSRTLISDRLEHKELPSVLREIGNKIEKEIYAPINGSMAIAQNAYFQRWVAAGEPATEQQETIDFLLQTKQTTSASVAFYVSNISNNYYTEKGVIKQVSKNNEHDQWFYGFIKENAKYTINLDYFEGDGPLTLFVNYPVRQSGQVVGAAGLGINVNLLSELIQQFKIEKSGYVFLVDSNGKVVIHPNRETTDKPITTIAGVGDISAKLLKGNDINRVHYETEGSAYVAASSPVPNLDYRLVAVVPEAELYESLNEASLRITLLTLAIITVFAVVVMMLAKTISSPIKATANLLKEISEGDGDLTQTLRVTSQDEVGSLCESFNNFEDKLRHIIQAVSHQAGSLLELSEQVKRNAQKSSSAVESQKVNIESVASAITEMGSTIQEIAGNANQAASAAADTKDKSEQGQKAVQNSIGEIQQLSEEIINTSEVIVDLGKQTEQIGSILEVIRGISEQTNLLALNAAIEAARAGEQGRGFAVVADEVRGLAGRTAESTNEIERMIDALQKGSSSAVNAMKKGETMTKAGVESIHETGSVLTDIFNSVDTINDINFQVATATEEQSQVVEEITRHITQVEEISMGTLDAANEVRELSDQLSSLSTELSSLMSQFKTE</sequence>
<dbReference type="CDD" id="cd11386">
    <property type="entry name" value="MCP_signal"/>
    <property type="match status" value="1"/>
</dbReference>
<evidence type="ECO:0000256" key="8">
    <source>
        <dbReference type="ARBA" id="ARBA00023224"/>
    </source>
</evidence>
<dbReference type="Gene3D" id="1.10.287.950">
    <property type="entry name" value="Methyl-accepting chemotaxis protein"/>
    <property type="match status" value="1"/>
</dbReference>